<evidence type="ECO:0000256" key="1">
    <source>
        <dbReference type="SAM" id="Phobius"/>
    </source>
</evidence>
<evidence type="ECO:0000313" key="2">
    <source>
        <dbReference type="EMBL" id="QDT20226.1"/>
    </source>
</evidence>
<accession>A0A517PLI3</accession>
<keyword evidence="1" id="KW-0812">Transmembrane</keyword>
<organism evidence="2 3">
    <name type="scientific">Gimesia chilikensis</name>
    <dbReference type="NCBI Taxonomy" id="2605989"/>
    <lineage>
        <taxon>Bacteria</taxon>
        <taxon>Pseudomonadati</taxon>
        <taxon>Planctomycetota</taxon>
        <taxon>Planctomycetia</taxon>
        <taxon>Planctomycetales</taxon>
        <taxon>Planctomycetaceae</taxon>
        <taxon>Gimesia</taxon>
    </lineage>
</organism>
<dbReference type="EMBL" id="CP036266">
    <property type="protein sequence ID" value="QDT20226.1"/>
    <property type="molecule type" value="Genomic_DNA"/>
</dbReference>
<reference evidence="2 3" key="1">
    <citation type="submission" date="2019-02" db="EMBL/GenBank/DDBJ databases">
        <title>Deep-cultivation of Planctomycetes and their phenomic and genomic characterization uncovers novel biology.</title>
        <authorList>
            <person name="Wiegand S."/>
            <person name="Jogler M."/>
            <person name="Boedeker C."/>
            <person name="Pinto D."/>
            <person name="Vollmers J."/>
            <person name="Rivas-Marin E."/>
            <person name="Kohn T."/>
            <person name="Peeters S.H."/>
            <person name="Heuer A."/>
            <person name="Rast P."/>
            <person name="Oberbeckmann S."/>
            <person name="Bunk B."/>
            <person name="Jeske O."/>
            <person name="Meyerdierks A."/>
            <person name="Storesund J.E."/>
            <person name="Kallscheuer N."/>
            <person name="Luecker S."/>
            <person name="Lage O.M."/>
            <person name="Pohl T."/>
            <person name="Merkel B.J."/>
            <person name="Hornburger P."/>
            <person name="Mueller R.-W."/>
            <person name="Bruemmer F."/>
            <person name="Labrenz M."/>
            <person name="Spormann A.M."/>
            <person name="Op den Camp H."/>
            <person name="Overmann J."/>
            <person name="Amann R."/>
            <person name="Jetten M.S.M."/>
            <person name="Mascher T."/>
            <person name="Medema M.H."/>
            <person name="Devos D.P."/>
            <person name="Kaster A.-K."/>
            <person name="Ovreas L."/>
            <person name="Rohde M."/>
            <person name="Galperin M.Y."/>
            <person name="Jogler C."/>
        </authorList>
    </citation>
    <scope>NUCLEOTIDE SEQUENCE [LARGE SCALE GENOMIC DNA]</scope>
    <source>
        <strain evidence="2 3">HG66A1</strain>
    </source>
</reference>
<proteinExistence type="predicted"/>
<gene>
    <name evidence="2" type="ORF">HG66A1_20110</name>
</gene>
<sequence length="82" mass="9222">MSEYQPMFCISSLNLTNSDSLDPLKHSIVREPVAIFHWWNKGLTAARFTLFISIFGISMAVYSLHRDTGGSVRLCGVVRIMS</sequence>
<dbReference type="Proteomes" id="UP000320421">
    <property type="component" value="Chromosome"/>
</dbReference>
<protein>
    <submittedName>
        <fullName evidence="2">Uncharacterized protein</fullName>
    </submittedName>
</protein>
<keyword evidence="3" id="KW-1185">Reference proteome</keyword>
<dbReference type="AlphaFoldDB" id="A0A517PLI3"/>
<feature type="transmembrane region" description="Helical" evidence="1">
    <location>
        <begin position="45"/>
        <end position="64"/>
    </location>
</feature>
<name>A0A517PLI3_9PLAN</name>
<evidence type="ECO:0000313" key="3">
    <source>
        <dbReference type="Proteomes" id="UP000320421"/>
    </source>
</evidence>
<keyword evidence="1" id="KW-1133">Transmembrane helix</keyword>
<keyword evidence="1" id="KW-0472">Membrane</keyword>